<evidence type="ECO:0000256" key="1">
    <source>
        <dbReference type="SAM" id="SignalP"/>
    </source>
</evidence>
<dbReference type="Proteomes" id="UP001054945">
    <property type="component" value="Unassembled WGS sequence"/>
</dbReference>
<dbReference type="AlphaFoldDB" id="A0AAV4TYR5"/>
<feature type="chain" id="PRO_5043876148" evidence="1">
    <location>
        <begin position="23"/>
        <end position="113"/>
    </location>
</feature>
<keyword evidence="1" id="KW-0732">Signal</keyword>
<sequence>MWQLGDLFHCVLCLSNWELVAGRAKDTRLWCRFRVLVPSCMSSIGEFFRLIDLKYQLQAKMVYDDGTGRKIILVYRGWQDKSISYGPQTHRKSTIVTSLVELLNWPRTFFAAS</sequence>
<keyword evidence="3" id="KW-1185">Reference proteome</keyword>
<proteinExistence type="predicted"/>
<protein>
    <submittedName>
        <fullName evidence="2">Uncharacterized protein</fullName>
    </submittedName>
</protein>
<evidence type="ECO:0000313" key="2">
    <source>
        <dbReference type="EMBL" id="GIY50416.1"/>
    </source>
</evidence>
<accession>A0AAV4TYR5</accession>
<dbReference type="EMBL" id="BPLR01011975">
    <property type="protein sequence ID" value="GIY50416.1"/>
    <property type="molecule type" value="Genomic_DNA"/>
</dbReference>
<evidence type="ECO:0000313" key="3">
    <source>
        <dbReference type="Proteomes" id="UP001054945"/>
    </source>
</evidence>
<feature type="signal peptide" evidence="1">
    <location>
        <begin position="1"/>
        <end position="22"/>
    </location>
</feature>
<gene>
    <name evidence="2" type="ORF">CEXT_161181</name>
</gene>
<comment type="caution">
    <text evidence="2">The sequence shown here is derived from an EMBL/GenBank/DDBJ whole genome shotgun (WGS) entry which is preliminary data.</text>
</comment>
<name>A0AAV4TYR5_CAEEX</name>
<organism evidence="2 3">
    <name type="scientific">Caerostris extrusa</name>
    <name type="common">Bark spider</name>
    <name type="synonym">Caerostris bankana</name>
    <dbReference type="NCBI Taxonomy" id="172846"/>
    <lineage>
        <taxon>Eukaryota</taxon>
        <taxon>Metazoa</taxon>
        <taxon>Ecdysozoa</taxon>
        <taxon>Arthropoda</taxon>
        <taxon>Chelicerata</taxon>
        <taxon>Arachnida</taxon>
        <taxon>Araneae</taxon>
        <taxon>Araneomorphae</taxon>
        <taxon>Entelegynae</taxon>
        <taxon>Araneoidea</taxon>
        <taxon>Araneidae</taxon>
        <taxon>Caerostris</taxon>
    </lineage>
</organism>
<reference evidence="2 3" key="1">
    <citation type="submission" date="2021-06" db="EMBL/GenBank/DDBJ databases">
        <title>Caerostris extrusa draft genome.</title>
        <authorList>
            <person name="Kono N."/>
            <person name="Arakawa K."/>
        </authorList>
    </citation>
    <scope>NUCLEOTIDE SEQUENCE [LARGE SCALE GENOMIC DNA]</scope>
</reference>